<gene>
    <name evidence="5" type="ORF">RUM44_001120</name>
</gene>
<dbReference type="Pfam" id="PF02210">
    <property type="entry name" value="Laminin_G_2"/>
    <property type="match status" value="1"/>
</dbReference>
<dbReference type="EMBL" id="JAWJWF010000003">
    <property type="protein sequence ID" value="KAK6635866.1"/>
    <property type="molecule type" value="Genomic_DNA"/>
</dbReference>
<dbReference type="SUPFAM" id="SSF82895">
    <property type="entry name" value="TSP-1 type 1 repeat"/>
    <property type="match status" value="2"/>
</dbReference>
<evidence type="ECO:0000256" key="1">
    <source>
        <dbReference type="ARBA" id="ARBA00022737"/>
    </source>
</evidence>
<feature type="region of interest" description="Disordered" evidence="3">
    <location>
        <begin position="264"/>
        <end position="296"/>
    </location>
</feature>
<dbReference type="Pfam" id="PF00090">
    <property type="entry name" value="TSP_1"/>
    <property type="match status" value="2"/>
</dbReference>
<evidence type="ECO:0000259" key="4">
    <source>
        <dbReference type="SMART" id="SM00210"/>
    </source>
</evidence>
<comment type="caution">
    <text evidence="5">The sequence shown here is derived from an EMBL/GenBank/DDBJ whole genome shotgun (WGS) entry which is preliminary data.</text>
</comment>
<evidence type="ECO:0000256" key="2">
    <source>
        <dbReference type="ARBA" id="ARBA00023157"/>
    </source>
</evidence>
<accession>A0ABR1B9J8</accession>
<dbReference type="Gene3D" id="2.20.100.10">
    <property type="entry name" value="Thrombospondin type-1 (TSP1) repeat"/>
    <property type="match status" value="2"/>
</dbReference>
<dbReference type="PANTHER" id="PTHR22906">
    <property type="entry name" value="PROPERDIN"/>
    <property type="match status" value="1"/>
</dbReference>
<dbReference type="InterPro" id="IPR000884">
    <property type="entry name" value="TSP1_rpt"/>
</dbReference>
<feature type="compositionally biased region" description="Polar residues" evidence="3">
    <location>
        <begin position="417"/>
        <end position="449"/>
    </location>
</feature>
<sequence>MAALLTKNENSSNRWENWSDWGSCSSSCGEGSQERSRRCSLKEKSCHGYNKERRRCNMFSCQGAVDPMRLDDRRFFHPSRGEWQRVASRPTAWKLRPNSYVWVPSSQIFANKSTAQKPGVFPREFSLLVTLKLSPKKPMRGILFSLRSRREQNGYLSLELEAPDRIRVVHAGKNGTQAVIIPMKLNDGHWHQLGIALQDDNSVRSFLDCAWVSTDILKRNELDHPEDADLIIGYLFQGELEQLMIVPNPGAVAQQCSSTKIPIYDPTIPNEFPTAPTRRTVRKKNDESGGSEKRHTTHAGFQFLDYGKDILKGGGSHRARSESSNSVLDEDVSEGSGNGNESSFNKTKYDVEWSEWSSCSSTCGPGLETRYSRCVDDGSQLELCLEAGNERTETRSCMLKACEEFFEKEFPTDSEKATSSGDLTGTGSVSTRLDLTAPSNPVETNSSGTSKRLTDEIFFPSDMYFIENHTVVAKKHIDEQSQVHNRRVTSNKSWDMLKKRLFRENGK</sequence>
<dbReference type="PANTHER" id="PTHR22906:SF21">
    <property type="entry name" value="SEMA DOMAIN-CONTAINING PROTEIN"/>
    <property type="match status" value="1"/>
</dbReference>
<proteinExistence type="predicted"/>
<dbReference type="InterPro" id="IPR048287">
    <property type="entry name" value="TSPN-like_N"/>
</dbReference>
<feature type="region of interest" description="Disordered" evidence="3">
    <location>
        <begin position="314"/>
        <end position="344"/>
    </location>
</feature>
<organism evidence="5 6">
    <name type="scientific">Polyplax serrata</name>
    <name type="common">Common mouse louse</name>
    <dbReference type="NCBI Taxonomy" id="468196"/>
    <lineage>
        <taxon>Eukaryota</taxon>
        <taxon>Metazoa</taxon>
        <taxon>Ecdysozoa</taxon>
        <taxon>Arthropoda</taxon>
        <taxon>Hexapoda</taxon>
        <taxon>Insecta</taxon>
        <taxon>Pterygota</taxon>
        <taxon>Neoptera</taxon>
        <taxon>Paraneoptera</taxon>
        <taxon>Psocodea</taxon>
        <taxon>Troctomorpha</taxon>
        <taxon>Phthiraptera</taxon>
        <taxon>Anoplura</taxon>
        <taxon>Polyplacidae</taxon>
        <taxon>Polyplax</taxon>
    </lineage>
</organism>
<dbReference type="PROSITE" id="PS50092">
    <property type="entry name" value="TSP1"/>
    <property type="match status" value="2"/>
</dbReference>
<dbReference type="InterPro" id="IPR001791">
    <property type="entry name" value="Laminin_G"/>
</dbReference>
<dbReference type="SUPFAM" id="SSF49899">
    <property type="entry name" value="Concanavalin A-like lectins/glucanases"/>
    <property type="match status" value="1"/>
</dbReference>
<keyword evidence="2" id="KW-1015">Disulfide bond</keyword>
<evidence type="ECO:0000256" key="3">
    <source>
        <dbReference type="SAM" id="MobiDB-lite"/>
    </source>
</evidence>
<name>A0ABR1B9J8_POLSC</name>
<keyword evidence="6" id="KW-1185">Reference proteome</keyword>
<keyword evidence="1" id="KW-0677">Repeat</keyword>
<dbReference type="SMART" id="SM00210">
    <property type="entry name" value="TSPN"/>
    <property type="match status" value="1"/>
</dbReference>
<dbReference type="Proteomes" id="UP001359485">
    <property type="component" value="Unassembled WGS sequence"/>
</dbReference>
<dbReference type="Gene3D" id="2.60.120.200">
    <property type="match status" value="1"/>
</dbReference>
<dbReference type="SMART" id="SM00209">
    <property type="entry name" value="TSP1"/>
    <property type="match status" value="2"/>
</dbReference>
<reference evidence="5 6" key="1">
    <citation type="submission" date="2023-09" db="EMBL/GenBank/DDBJ databases">
        <title>Genomes of two closely related lineages of the louse Polyplax serrata with different host specificities.</title>
        <authorList>
            <person name="Martinu J."/>
            <person name="Tarabai H."/>
            <person name="Stefka J."/>
            <person name="Hypsa V."/>
        </authorList>
    </citation>
    <scope>NUCLEOTIDE SEQUENCE [LARGE SCALE GENOMIC DNA]</scope>
    <source>
        <strain evidence="5">98ZLc_SE</strain>
    </source>
</reference>
<feature type="compositionally biased region" description="Basic and acidic residues" evidence="3">
    <location>
        <begin position="283"/>
        <end position="294"/>
    </location>
</feature>
<evidence type="ECO:0000313" key="5">
    <source>
        <dbReference type="EMBL" id="KAK6635866.1"/>
    </source>
</evidence>
<feature type="domain" description="Thrombospondin-like N-terminal" evidence="4">
    <location>
        <begin position="67"/>
        <end position="249"/>
    </location>
</feature>
<feature type="region of interest" description="Disordered" evidence="3">
    <location>
        <begin position="413"/>
        <end position="449"/>
    </location>
</feature>
<dbReference type="InterPro" id="IPR052065">
    <property type="entry name" value="Compl_asym_regulator"/>
</dbReference>
<dbReference type="InterPro" id="IPR013320">
    <property type="entry name" value="ConA-like_dom_sf"/>
</dbReference>
<dbReference type="InterPro" id="IPR036383">
    <property type="entry name" value="TSP1_rpt_sf"/>
</dbReference>
<evidence type="ECO:0000313" key="6">
    <source>
        <dbReference type="Proteomes" id="UP001359485"/>
    </source>
</evidence>
<protein>
    <recommendedName>
        <fullName evidence="4">Thrombospondin-like N-terminal domain-containing protein</fullName>
    </recommendedName>
</protein>